<gene>
    <name evidence="9" type="ORF">RDWZM_000762</name>
</gene>
<comment type="catalytic activity">
    <reaction evidence="7">
        <text>L-cysteinyl-[protein] + hexadecanoyl-CoA = S-hexadecanoyl-L-cysteinyl-[protein] + CoA</text>
        <dbReference type="Rhea" id="RHEA:36683"/>
        <dbReference type="Rhea" id="RHEA-COMP:10131"/>
        <dbReference type="Rhea" id="RHEA-COMP:11032"/>
        <dbReference type="ChEBI" id="CHEBI:29950"/>
        <dbReference type="ChEBI" id="CHEBI:57287"/>
        <dbReference type="ChEBI" id="CHEBI:57379"/>
        <dbReference type="ChEBI" id="CHEBI:74151"/>
        <dbReference type="EC" id="2.3.1.225"/>
    </reaction>
</comment>
<dbReference type="PANTHER" id="PTHR22883">
    <property type="entry name" value="ZINC FINGER DHHC DOMAIN CONTAINING PROTEIN"/>
    <property type="match status" value="1"/>
</dbReference>
<protein>
    <recommendedName>
        <fullName evidence="7">Palmitoyltransferase</fullName>
        <ecNumber evidence="7">2.3.1.225</ecNumber>
    </recommendedName>
</protein>
<keyword evidence="3 7" id="KW-0812">Transmembrane</keyword>
<evidence type="ECO:0000259" key="8">
    <source>
        <dbReference type="Pfam" id="PF01529"/>
    </source>
</evidence>
<dbReference type="Proteomes" id="UP001142055">
    <property type="component" value="Chromosome 1"/>
</dbReference>
<reference evidence="9" key="1">
    <citation type="submission" date="2022-12" db="EMBL/GenBank/DDBJ databases">
        <title>Genome assemblies of Blomia tropicalis.</title>
        <authorList>
            <person name="Cui Y."/>
        </authorList>
    </citation>
    <scope>NUCLEOTIDE SEQUENCE</scope>
    <source>
        <tissue evidence="9">Adult mites</tissue>
    </source>
</reference>
<evidence type="ECO:0000313" key="10">
    <source>
        <dbReference type="Proteomes" id="UP001142055"/>
    </source>
</evidence>
<comment type="subcellular location">
    <subcellularLocation>
        <location evidence="1">Membrane</location>
        <topology evidence="1">Multi-pass membrane protein</topology>
    </subcellularLocation>
</comment>
<feature type="transmembrane region" description="Helical" evidence="7">
    <location>
        <begin position="132"/>
        <end position="153"/>
    </location>
</feature>
<evidence type="ECO:0000256" key="3">
    <source>
        <dbReference type="ARBA" id="ARBA00022692"/>
    </source>
</evidence>
<keyword evidence="5 7" id="KW-0472">Membrane</keyword>
<dbReference type="GO" id="GO:0006612">
    <property type="term" value="P:protein targeting to membrane"/>
    <property type="evidence" value="ECO:0007669"/>
    <property type="project" value="TreeGrafter"/>
</dbReference>
<organism evidence="9 10">
    <name type="scientific">Blomia tropicalis</name>
    <name type="common">Mite</name>
    <dbReference type="NCBI Taxonomy" id="40697"/>
    <lineage>
        <taxon>Eukaryota</taxon>
        <taxon>Metazoa</taxon>
        <taxon>Ecdysozoa</taxon>
        <taxon>Arthropoda</taxon>
        <taxon>Chelicerata</taxon>
        <taxon>Arachnida</taxon>
        <taxon>Acari</taxon>
        <taxon>Acariformes</taxon>
        <taxon>Sarcoptiformes</taxon>
        <taxon>Astigmata</taxon>
        <taxon>Glycyphagoidea</taxon>
        <taxon>Echimyopodidae</taxon>
        <taxon>Blomia</taxon>
    </lineage>
</organism>
<evidence type="ECO:0000256" key="7">
    <source>
        <dbReference type="RuleBase" id="RU079119"/>
    </source>
</evidence>
<evidence type="ECO:0000313" key="9">
    <source>
        <dbReference type="EMBL" id="KAJ6222217.1"/>
    </source>
</evidence>
<keyword evidence="2 7" id="KW-0808">Transferase</keyword>
<evidence type="ECO:0000256" key="1">
    <source>
        <dbReference type="ARBA" id="ARBA00004141"/>
    </source>
</evidence>
<proteinExistence type="inferred from homology"/>
<evidence type="ECO:0000256" key="6">
    <source>
        <dbReference type="ARBA" id="ARBA00023315"/>
    </source>
</evidence>
<dbReference type="InterPro" id="IPR039859">
    <property type="entry name" value="PFA4/ZDH16/20/ERF2-like"/>
</dbReference>
<dbReference type="EMBL" id="JAPWDV010000001">
    <property type="protein sequence ID" value="KAJ6222217.1"/>
    <property type="molecule type" value="Genomic_DNA"/>
</dbReference>
<evidence type="ECO:0000256" key="4">
    <source>
        <dbReference type="ARBA" id="ARBA00022989"/>
    </source>
</evidence>
<dbReference type="InterPro" id="IPR001594">
    <property type="entry name" value="Palmitoyltrfase_DHHC"/>
</dbReference>
<comment type="similarity">
    <text evidence="7">Belongs to the DHHC palmitoyltransferase family.</text>
</comment>
<sequence length="270" mass="30993">MGRITGGDCTAFGFLTIAAMIIFWFEIVIVKPYMIDHKHQYIWFHQCMAIVVLFNLYASLYLLLRTDSSTIGLVMPANLLPGWHYCLICEANSPPRSFHCKSCDRCILRRDHHCIFSACCVGHSNYKYYMSLLVQVCFGSTYATFFHSSYIWANMGGLNLWNFFSHFLPIPFFVFGFIDSWILFCNFISMLCIVGAGFSGGLFIYHTILLLRNQTTHERNNSINDYNLKSWRLNLIEGLGSNWPMTLFISPLIDSKLPGDGINFPMGKRS</sequence>
<dbReference type="PROSITE" id="PS50216">
    <property type="entry name" value="DHHC"/>
    <property type="match status" value="1"/>
</dbReference>
<dbReference type="PANTHER" id="PTHR22883:SF414">
    <property type="entry name" value="PALMITOYLTRANSFERASE ZDHHC24-RELATED"/>
    <property type="match status" value="1"/>
</dbReference>
<dbReference type="GO" id="GO:0016020">
    <property type="term" value="C:membrane"/>
    <property type="evidence" value="ECO:0007669"/>
    <property type="project" value="UniProtKB-SubCell"/>
</dbReference>
<evidence type="ECO:0000256" key="5">
    <source>
        <dbReference type="ARBA" id="ARBA00023136"/>
    </source>
</evidence>
<dbReference type="GO" id="GO:0005783">
    <property type="term" value="C:endoplasmic reticulum"/>
    <property type="evidence" value="ECO:0007669"/>
    <property type="project" value="TreeGrafter"/>
</dbReference>
<dbReference type="OMA" id="ACMIVDT"/>
<dbReference type="EC" id="2.3.1.225" evidence="7"/>
<keyword evidence="4 7" id="KW-1133">Transmembrane helix</keyword>
<keyword evidence="10" id="KW-1185">Reference proteome</keyword>
<feature type="domain" description="Palmitoyltransferase DHHC" evidence="8">
    <location>
        <begin position="83"/>
        <end position="221"/>
    </location>
</feature>
<feature type="transmembrane region" description="Helical" evidence="7">
    <location>
        <begin position="42"/>
        <end position="64"/>
    </location>
</feature>
<comment type="domain">
    <text evidence="7">The DHHC domain is required for palmitoyltransferase activity.</text>
</comment>
<accession>A0A9Q0MAY7</accession>
<feature type="transmembrane region" description="Helical" evidence="7">
    <location>
        <begin position="160"/>
        <end position="182"/>
    </location>
</feature>
<dbReference type="Pfam" id="PF01529">
    <property type="entry name" value="DHHC"/>
    <property type="match status" value="1"/>
</dbReference>
<dbReference type="AlphaFoldDB" id="A0A9Q0MAY7"/>
<name>A0A9Q0MAY7_BLOTA</name>
<dbReference type="GO" id="GO:0005794">
    <property type="term" value="C:Golgi apparatus"/>
    <property type="evidence" value="ECO:0007669"/>
    <property type="project" value="TreeGrafter"/>
</dbReference>
<comment type="caution">
    <text evidence="9">The sequence shown here is derived from an EMBL/GenBank/DDBJ whole genome shotgun (WGS) entry which is preliminary data.</text>
</comment>
<feature type="transmembrane region" description="Helical" evidence="7">
    <location>
        <begin position="12"/>
        <end position="30"/>
    </location>
</feature>
<keyword evidence="6 7" id="KW-0012">Acyltransferase</keyword>
<feature type="transmembrane region" description="Helical" evidence="7">
    <location>
        <begin position="188"/>
        <end position="211"/>
    </location>
</feature>
<evidence type="ECO:0000256" key="2">
    <source>
        <dbReference type="ARBA" id="ARBA00022679"/>
    </source>
</evidence>
<dbReference type="GO" id="GO:0019706">
    <property type="term" value="F:protein-cysteine S-palmitoyltransferase activity"/>
    <property type="evidence" value="ECO:0007669"/>
    <property type="project" value="UniProtKB-EC"/>
</dbReference>